<evidence type="ECO:0000256" key="3">
    <source>
        <dbReference type="ARBA" id="ARBA00022807"/>
    </source>
</evidence>
<keyword evidence="2" id="KW-0378">Hydrolase</keyword>
<dbReference type="NCBIfam" id="TIGR01076">
    <property type="entry name" value="sortase_fam"/>
    <property type="match status" value="1"/>
</dbReference>
<keyword evidence="3" id="KW-0788">Thiol protease</keyword>
<dbReference type="Pfam" id="PF04203">
    <property type="entry name" value="Sortase"/>
    <property type="match status" value="1"/>
</dbReference>
<dbReference type="InterPro" id="IPR023365">
    <property type="entry name" value="Sortase_dom-sf"/>
</dbReference>
<proteinExistence type="predicted"/>
<dbReference type="PATRIC" id="fig|137591.24.peg.1529"/>
<protein>
    <submittedName>
        <fullName evidence="5">Sortase</fullName>
    </submittedName>
</protein>
<keyword evidence="1" id="KW-0645">Protease</keyword>
<dbReference type="Proteomes" id="UP000032289">
    <property type="component" value="Unassembled WGS sequence"/>
</dbReference>
<evidence type="ECO:0000313" key="6">
    <source>
        <dbReference type="Proteomes" id="UP000032289"/>
    </source>
</evidence>
<evidence type="ECO:0000256" key="1">
    <source>
        <dbReference type="ARBA" id="ARBA00022670"/>
    </source>
</evidence>
<reference evidence="5 6" key="1">
    <citation type="journal article" date="2015" name="Microbiology (Mosc.)">
        <title>Genomics of the Weissella cibaria species with an examination of its metabolic traits.</title>
        <authorList>
            <person name="Lynch K.M."/>
            <person name="Lucid A."/>
            <person name="Arendt E.K."/>
            <person name="Sleator R.D."/>
            <person name="Lucey B."/>
            <person name="Coffey A."/>
        </authorList>
    </citation>
    <scope>NUCLEOTIDE SEQUENCE [LARGE SCALE GENOMIC DNA]</scope>
    <source>
        <strain evidence="5 6">AB3b</strain>
    </source>
</reference>
<evidence type="ECO:0000313" key="5">
    <source>
        <dbReference type="EMBL" id="KIU23296.1"/>
    </source>
</evidence>
<dbReference type="RefSeq" id="WP_043941469.1">
    <property type="nucleotide sequence ID" value="NZ_JWHT01000035.1"/>
</dbReference>
<dbReference type="Gene3D" id="2.40.260.10">
    <property type="entry name" value="Sortase"/>
    <property type="match status" value="1"/>
</dbReference>
<name>A0A0D1M5D2_9LACO</name>
<dbReference type="InterPro" id="IPR042007">
    <property type="entry name" value="Sortase_A"/>
</dbReference>
<dbReference type="InterPro" id="IPR005754">
    <property type="entry name" value="Sortase"/>
</dbReference>
<evidence type="ECO:0000256" key="4">
    <source>
        <dbReference type="PIRSR" id="PIRSR605754-1"/>
    </source>
</evidence>
<comment type="caution">
    <text evidence="5">The sequence shown here is derived from an EMBL/GenBank/DDBJ whole genome shotgun (WGS) entry which is preliminary data.</text>
</comment>
<dbReference type="SUPFAM" id="SSF63817">
    <property type="entry name" value="Sortase"/>
    <property type="match status" value="1"/>
</dbReference>
<organism evidence="5 6">
    <name type="scientific">Weissella cibaria</name>
    <dbReference type="NCBI Taxonomy" id="137591"/>
    <lineage>
        <taxon>Bacteria</taxon>
        <taxon>Bacillati</taxon>
        <taxon>Bacillota</taxon>
        <taxon>Bacilli</taxon>
        <taxon>Lactobacillales</taxon>
        <taxon>Lactobacillaceae</taxon>
        <taxon>Weissella</taxon>
    </lineage>
</organism>
<accession>A0A0D1M5D2</accession>
<feature type="active site" description="Acyl-thioester intermediate" evidence="4">
    <location>
        <position position="192"/>
    </location>
</feature>
<dbReference type="GO" id="GO:0008234">
    <property type="term" value="F:cysteine-type peptidase activity"/>
    <property type="evidence" value="ECO:0007669"/>
    <property type="project" value="UniProtKB-KW"/>
</dbReference>
<dbReference type="AlphaFoldDB" id="A0A0D1M5D2"/>
<sequence length="233" mass="25955">MKSKAVEYTLLGVGVTASLGLIFHNQIGTLMIKTYKPTVTQKMVAKAKTAKANYDWKSVKSLTAQEMINARLHAGKLRYIGMVSVPEIGLSLPISKGVNDIALTFGAGTLYPDQVMGKNNYSLASHFVQGSSNKKVLFSPIYYEGKTGQHMYLTDMSKIYSYQATSVKVVQPTAVEVTYNQPNKNQLTLITCDYTAERGRVVMQGDLKQVYTWHDAPKEIRDSFSHTSEWHKS</sequence>
<feature type="active site" description="Proton donor/acceptor" evidence="4">
    <location>
        <position position="126"/>
    </location>
</feature>
<evidence type="ECO:0000256" key="2">
    <source>
        <dbReference type="ARBA" id="ARBA00022801"/>
    </source>
</evidence>
<dbReference type="EMBL" id="JWHT01000035">
    <property type="protein sequence ID" value="KIU23296.1"/>
    <property type="molecule type" value="Genomic_DNA"/>
</dbReference>
<dbReference type="CDD" id="cd06165">
    <property type="entry name" value="Sortase_A"/>
    <property type="match status" value="1"/>
</dbReference>
<dbReference type="GO" id="GO:0006508">
    <property type="term" value="P:proteolysis"/>
    <property type="evidence" value="ECO:0007669"/>
    <property type="project" value="UniProtKB-KW"/>
</dbReference>
<gene>
    <name evidence="5" type="ORF">ab3b_01561</name>
</gene>